<dbReference type="InterPro" id="IPR036779">
    <property type="entry name" value="LysM_dom_sf"/>
</dbReference>
<dbReference type="PROSITE" id="PS51782">
    <property type="entry name" value="LYSM"/>
    <property type="match status" value="1"/>
</dbReference>
<feature type="domain" description="LysM" evidence="2">
    <location>
        <begin position="76"/>
        <end position="123"/>
    </location>
</feature>
<sequence length="127" mass="13435">MTTYAIPTSLTSVQMAQKPLKKSAFRGVRLTKRGRLISRIALVASMSILIASGYSALSGVSADTSESGKGGREHLEVIVVAPGESLWSIAKLLGGNQEENVARIIELNALTTPSLSAGTRLIIPTRE</sequence>
<proteinExistence type="predicted"/>
<gene>
    <name evidence="3" type="ORF">UFOPK1650_00395</name>
</gene>
<reference evidence="3" key="1">
    <citation type="submission" date="2020-05" db="EMBL/GenBank/DDBJ databases">
        <authorList>
            <person name="Chiriac C."/>
            <person name="Salcher M."/>
            <person name="Ghai R."/>
            <person name="Kavagutti S V."/>
        </authorList>
    </citation>
    <scope>NUCLEOTIDE SEQUENCE</scope>
</reference>
<keyword evidence="1" id="KW-1133">Transmembrane helix</keyword>
<dbReference type="EMBL" id="CAEZTJ010000037">
    <property type="protein sequence ID" value="CAB4564762.1"/>
    <property type="molecule type" value="Genomic_DNA"/>
</dbReference>
<evidence type="ECO:0000259" key="2">
    <source>
        <dbReference type="PROSITE" id="PS51782"/>
    </source>
</evidence>
<evidence type="ECO:0000313" key="3">
    <source>
        <dbReference type="EMBL" id="CAB4564762.1"/>
    </source>
</evidence>
<organism evidence="3">
    <name type="scientific">freshwater metagenome</name>
    <dbReference type="NCBI Taxonomy" id="449393"/>
    <lineage>
        <taxon>unclassified sequences</taxon>
        <taxon>metagenomes</taxon>
        <taxon>ecological metagenomes</taxon>
    </lineage>
</organism>
<dbReference type="InterPro" id="IPR018392">
    <property type="entry name" value="LysM"/>
</dbReference>
<dbReference type="Gene3D" id="3.10.350.10">
    <property type="entry name" value="LysM domain"/>
    <property type="match status" value="1"/>
</dbReference>
<dbReference type="SUPFAM" id="SSF54106">
    <property type="entry name" value="LysM domain"/>
    <property type="match status" value="1"/>
</dbReference>
<dbReference type="SMART" id="SM00257">
    <property type="entry name" value="LysM"/>
    <property type="match status" value="1"/>
</dbReference>
<evidence type="ECO:0000256" key="1">
    <source>
        <dbReference type="SAM" id="Phobius"/>
    </source>
</evidence>
<keyword evidence="1" id="KW-0812">Transmembrane</keyword>
<dbReference type="AlphaFoldDB" id="A0A6J6DKT1"/>
<dbReference type="Pfam" id="PF01476">
    <property type="entry name" value="LysM"/>
    <property type="match status" value="1"/>
</dbReference>
<keyword evidence="1" id="KW-0472">Membrane</keyword>
<feature type="transmembrane region" description="Helical" evidence="1">
    <location>
        <begin position="36"/>
        <end position="57"/>
    </location>
</feature>
<name>A0A6J6DKT1_9ZZZZ</name>
<accession>A0A6J6DKT1</accession>
<protein>
    <submittedName>
        <fullName evidence="3">Unannotated protein</fullName>
    </submittedName>
</protein>
<dbReference type="CDD" id="cd00118">
    <property type="entry name" value="LysM"/>
    <property type="match status" value="1"/>
</dbReference>